<keyword evidence="2" id="KW-0489">Methyltransferase</keyword>
<gene>
    <name evidence="2" type="ORF">IPJ89_02080</name>
</gene>
<dbReference type="Gene3D" id="3.40.50.150">
    <property type="entry name" value="Vaccinia Virus protein VP39"/>
    <property type="match status" value="1"/>
</dbReference>
<keyword evidence="2" id="KW-0808">Transferase</keyword>
<dbReference type="EMBL" id="CP064981">
    <property type="protein sequence ID" value="QQR93010.1"/>
    <property type="molecule type" value="Genomic_DNA"/>
</dbReference>
<dbReference type="GO" id="GO:0008168">
    <property type="term" value="F:methyltransferase activity"/>
    <property type="evidence" value="ECO:0007669"/>
    <property type="project" value="UniProtKB-KW"/>
</dbReference>
<evidence type="ECO:0000259" key="1">
    <source>
        <dbReference type="Pfam" id="PF13649"/>
    </source>
</evidence>
<accession>A0A7T9DKH9</accession>
<feature type="domain" description="Methyltransferase" evidence="1">
    <location>
        <begin position="76"/>
        <end position="172"/>
    </location>
</feature>
<dbReference type="CDD" id="cd02440">
    <property type="entry name" value="AdoMet_MTases"/>
    <property type="match status" value="1"/>
</dbReference>
<reference evidence="2" key="1">
    <citation type="submission" date="2020-11" db="EMBL/GenBank/DDBJ databases">
        <title>Connecting structure to function with the recovery of over 1000 high-quality activated sludge metagenome-assembled genomes encoding full-length rRNA genes using long-read sequencing.</title>
        <authorList>
            <person name="Singleton C.M."/>
            <person name="Petriglieri F."/>
            <person name="Kristensen J.M."/>
            <person name="Kirkegaard R.H."/>
            <person name="Michaelsen T.Y."/>
            <person name="Andersen M.H."/>
            <person name="Karst S.M."/>
            <person name="Dueholm M.S."/>
            <person name="Nielsen P.H."/>
            <person name="Albertsen M."/>
        </authorList>
    </citation>
    <scope>NUCLEOTIDE SEQUENCE</scope>
    <source>
        <strain evidence="2">Fred_18-Q3-R57-64_BAT3C.431</strain>
    </source>
</reference>
<dbReference type="GO" id="GO:0032259">
    <property type="term" value="P:methylation"/>
    <property type="evidence" value="ECO:0007669"/>
    <property type="project" value="UniProtKB-KW"/>
</dbReference>
<sequence>MPLYGKGKLHAWRYSRKRGLGNIIERDEQKRVRLRQETARWTQFKSPLGRVSTNIGIDIPAWIQRRHAQKRKPLTVLDWGCGDGTTIEQLAKRYPEEVHAYGYDHQSRRTWITSTRVKYIHNDATSMLRYIKKGSMDLIYSHYGLTHLLYGQSLPERIRYTQRLAERLKPGGLFSMNFDSKHEMHIRPVAEALQRLLGKEYDVKLIINPQWPPKRFLHVQRLE</sequence>
<name>A0A7T9DKH9_9ARCH</name>
<dbReference type="InterPro" id="IPR029063">
    <property type="entry name" value="SAM-dependent_MTases_sf"/>
</dbReference>
<dbReference type="InterPro" id="IPR041698">
    <property type="entry name" value="Methyltransf_25"/>
</dbReference>
<dbReference type="Proteomes" id="UP000596004">
    <property type="component" value="Chromosome"/>
</dbReference>
<dbReference type="AlphaFoldDB" id="A0A7T9DKH9"/>
<evidence type="ECO:0000313" key="2">
    <source>
        <dbReference type="EMBL" id="QQR93010.1"/>
    </source>
</evidence>
<organism evidence="2">
    <name type="scientific">Candidatus Iainarchaeum sp</name>
    <dbReference type="NCBI Taxonomy" id="3101447"/>
    <lineage>
        <taxon>Archaea</taxon>
        <taxon>Candidatus Iainarchaeota</taxon>
        <taxon>Candidatus Iainarchaeia</taxon>
        <taxon>Candidatus Iainarchaeales</taxon>
        <taxon>Candidatus Iainarchaeaceae</taxon>
        <taxon>Candidatus Iainarchaeum</taxon>
    </lineage>
</organism>
<proteinExistence type="predicted"/>
<dbReference type="Pfam" id="PF13649">
    <property type="entry name" value="Methyltransf_25"/>
    <property type="match status" value="1"/>
</dbReference>
<protein>
    <submittedName>
        <fullName evidence="2">Class I SAM-dependent methyltransferase</fullName>
    </submittedName>
</protein>
<dbReference type="SUPFAM" id="SSF53335">
    <property type="entry name" value="S-adenosyl-L-methionine-dependent methyltransferases"/>
    <property type="match status" value="1"/>
</dbReference>